<dbReference type="Proteomes" id="UP001293254">
    <property type="component" value="Unassembled WGS sequence"/>
</dbReference>
<protein>
    <submittedName>
        <fullName evidence="1">Uncharacterized protein</fullName>
    </submittedName>
</protein>
<gene>
    <name evidence="1" type="ORF">Salat_0662600</name>
</gene>
<accession>A0AAE1YRN7</accession>
<name>A0AAE1YRN7_9LAMI</name>
<dbReference type="AlphaFoldDB" id="A0AAE1YRN7"/>
<evidence type="ECO:0000313" key="1">
    <source>
        <dbReference type="EMBL" id="KAK4434996.1"/>
    </source>
</evidence>
<evidence type="ECO:0000313" key="2">
    <source>
        <dbReference type="Proteomes" id="UP001293254"/>
    </source>
</evidence>
<comment type="caution">
    <text evidence="1">The sequence shown here is derived from an EMBL/GenBank/DDBJ whole genome shotgun (WGS) entry which is preliminary data.</text>
</comment>
<organism evidence="1 2">
    <name type="scientific">Sesamum alatum</name>
    <dbReference type="NCBI Taxonomy" id="300844"/>
    <lineage>
        <taxon>Eukaryota</taxon>
        <taxon>Viridiplantae</taxon>
        <taxon>Streptophyta</taxon>
        <taxon>Embryophyta</taxon>
        <taxon>Tracheophyta</taxon>
        <taxon>Spermatophyta</taxon>
        <taxon>Magnoliopsida</taxon>
        <taxon>eudicotyledons</taxon>
        <taxon>Gunneridae</taxon>
        <taxon>Pentapetalae</taxon>
        <taxon>asterids</taxon>
        <taxon>lamiids</taxon>
        <taxon>Lamiales</taxon>
        <taxon>Pedaliaceae</taxon>
        <taxon>Sesamum</taxon>
    </lineage>
</organism>
<keyword evidence="2" id="KW-1185">Reference proteome</keyword>
<dbReference type="EMBL" id="JACGWO010000002">
    <property type="protein sequence ID" value="KAK4434996.1"/>
    <property type="molecule type" value="Genomic_DNA"/>
</dbReference>
<reference evidence="1" key="2">
    <citation type="journal article" date="2024" name="Plant">
        <title>Genomic evolution and insights into agronomic trait innovations of Sesamum species.</title>
        <authorList>
            <person name="Miao H."/>
            <person name="Wang L."/>
            <person name="Qu L."/>
            <person name="Liu H."/>
            <person name="Sun Y."/>
            <person name="Le M."/>
            <person name="Wang Q."/>
            <person name="Wei S."/>
            <person name="Zheng Y."/>
            <person name="Lin W."/>
            <person name="Duan Y."/>
            <person name="Cao H."/>
            <person name="Xiong S."/>
            <person name="Wang X."/>
            <person name="Wei L."/>
            <person name="Li C."/>
            <person name="Ma Q."/>
            <person name="Ju M."/>
            <person name="Zhao R."/>
            <person name="Li G."/>
            <person name="Mu C."/>
            <person name="Tian Q."/>
            <person name="Mei H."/>
            <person name="Zhang T."/>
            <person name="Gao T."/>
            <person name="Zhang H."/>
        </authorList>
    </citation>
    <scope>NUCLEOTIDE SEQUENCE</scope>
    <source>
        <strain evidence="1">3651</strain>
    </source>
</reference>
<sequence>MAPTQNMNNNLTPLSEFKENQKASVKDFNRENYQNLYGLVDGGCNEDNVCRAAVGGGGGRSNNLQNSLIWAANRRRRLVGGGDRALAVAVVRTEALRIGQEGATMRGLGVLGDTFGFEKGVEMKPEITFGLLGIIG</sequence>
<reference evidence="1" key="1">
    <citation type="submission" date="2020-06" db="EMBL/GenBank/DDBJ databases">
        <authorList>
            <person name="Li T."/>
            <person name="Hu X."/>
            <person name="Zhang T."/>
            <person name="Song X."/>
            <person name="Zhang H."/>
            <person name="Dai N."/>
            <person name="Sheng W."/>
            <person name="Hou X."/>
            <person name="Wei L."/>
        </authorList>
    </citation>
    <scope>NUCLEOTIDE SEQUENCE</scope>
    <source>
        <strain evidence="1">3651</strain>
        <tissue evidence="1">Leaf</tissue>
    </source>
</reference>
<proteinExistence type="predicted"/>